<feature type="compositionally biased region" description="Basic and acidic residues" evidence="1">
    <location>
        <begin position="1"/>
        <end position="10"/>
    </location>
</feature>
<proteinExistence type="predicted"/>
<sequence length="67" mass="7296">MVDKPYHGLEEGGGLITPGESSKSSDILYSNVSSSDAEEELILASAWLLRHKAKTHSLGISIRFPRL</sequence>
<organism evidence="2 3">
    <name type="scientific">Araneus ventricosus</name>
    <name type="common">Orbweaver spider</name>
    <name type="synonym">Epeira ventricosa</name>
    <dbReference type="NCBI Taxonomy" id="182803"/>
    <lineage>
        <taxon>Eukaryota</taxon>
        <taxon>Metazoa</taxon>
        <taxon>Ecdysozoa</taxon>
        <taxon>Arthropoda</taxon>
        <taxon>Chelicerata</taxon>
        <taxon>Arachnida</taxon>
        <taxon>Araneae</taxon>
        <taxon>Araneomorphae</taxon>
        <taxon>Entelegynae</taxon>
        <taxon>Araneoidea</taxon>
        <taxon>Araneidae</taxon>
        <taxon>Araneus</taxon>
    </lineage>
</organism>
<evidence type="ECO:0000313" key="2">
    <source>
        <dbReference type="EMBL" id="GBN39657.1"/>
    </source>
</evidence>
<dbReference type="AlphaFoldDB" id="A0A4Y2NNT5"/>
<gene>
    <name evidence="2" type="ORF">AVEN_114659_1</name>
</gene>
<protein>
    <submittedName>
        <fullName evidence="2">Uncharacterized protein</fullName>
    </submittedName>
</protein>
<reference evidence="2 3" key="1">
    <citation type="journal article" date="2019" name="Sci. Rep.">
        <title>Orb-weaving spider Araneus ventricosus genome elucidates the spidroin gene catalogue.</title>
        <authorList>
            <person name="Kono N."/>
            <person name="Nakamura H."/>
            <person name="Ohtoshi R."/>
            <person name="Moran D.A.P."/>
            <person name="Shinohara A."/>
            <person name="Yoshida Y."/>
            <person name="Fujiwara M."/>
            <person name="Mori M."/>
            <person name="Tomita M."/>
            <person name="Arakawa K."/>
        </authorList>
    </citation>
    <scope>NUCLEOTIDE SEQUENCE [LARGE SCALE GENOMIC DNA]</scope>
</reference>
<evidence type="ECO:0000256" key="1">
    <source>
        <dbReference type="SAM" id="MobiDB-lite"/>
    </source>
</evidence>
<evidence type="ECO:0000313" key="3">
    <source>
        <dbReference type="Proteomes" id="UP000499080"/>
    </source>
</evidence>
<dbReference type="Proteomes" id="UP000499080">
    <property type="component" value="Unassembled WGS sequence"/>
</dbReference>
<dbReference type="EMBL" id="BGPR01009385">
    <property type="protein sequence ID" value="GBN39657.1"/>
    <property type="molecule type" value="Genomic_DNA"/>
</dbReference>
<name>A0A4Y2NNT5_ARAVE</name>
<accession>A0A4Y2NNT5</accession>
<keyword evidence="3" id="KW-1185">Reference proteome</keyword>
<feature type="region of interest" description="Disordered" evidence="1">
    <location>
        <begin position="1"/>
        <end position="27"/>
    </location>
</feature>
<comment type="caution">
    <text evidence="2">The sequence shown here is derived from an EMBL/GenBank/DDBJ whole genome shotgun (WGS) entry which is preliminary data.</text>
</comment>